<organism evidence="2 3">
    <name type="scientific">Trifolium medium</name>
    <dbReference type="NCBI Taxonomy" id="97028"/>
    <lineage>
        <taxon>Eukaryota</taxon>
        <taxon>Viridiplantae</taxon>
        <taxon>Streptophyta</taxon>
        <taxon>Embryophyta</taxon>
        <taxon>Tracheophyta</taxon>
        <taxon>Spermatophyta</taxon>
        <taxon>Magnoliopsida</taxon>
        <taxon>eudicotyledons</taxon>
        <taxon>Gunneridae</taxon>
        <taxon>Pentapetalae</taxon>
        <taxon>rosids</taxon>
        <taxon>fabids</taxon>
        <taxon>Fabales</taxon>
        <taxon>Fabaceae</taxon>
        <taxon>Papilionoideae</taxon>
        <taxon>50 kb inversion clade</taxon>
        <taxon>NPAAA clade</taxon>
        <taxon>Hologalegina</taxon>
        <taxon>IRL clade</taxon>
        <taxon>Trifolieae</taxon>
        <taxon>Trifolium</taxon>
    </lineage>
</organism>
<reference evidence="2 3" key="1">
    <citation type="journal article" date="2018" name="Front. Plant Sci.">
        <title>Red Clover (Trifolium pratense) and Zigzag Clover (T. medium) - A Picture of Genomic Similarities and Differences.</title>
        <authorList>
            <person name="Dluhosova J."/>
            <person name="Istvanek J."/>
            <person name="Nedelnik J."/>
            <person name="Repkova J."/>
        </authorList>
    </citation>
    <scope>NUCLEOTIDE SEQUENCE [LARGE SCALE GENOMIC DNA]</scope>
    <source>
        <strain evidence="3">cv. 10/8</strain>
        <tissue evidence="2">Leaf</tissue>
    </source>
</reference>
<dbReference type="EMBL" id="LXQA010497946">
    <property type="protein sequence ID" value="MCI55535.1"/>
    <property type="molecule type" value="Genomic_DNA"/>
</dbReference>
<dbReference type="AlphaFoldDB" id="A0A392T5G7"/>
<sequence>MRATTLIAFDEALTKHNPTFTGGTNTTVKSHQHQIREAKPIDQTT</sequence>
<name>A0A392T5G7_9FABA</name>
<evidence type="ECO:0000313" key="2">
    <source>
        <dbReference type="EMBL" id="MCI55535.1"/>
    </source>
</evidence>
<keyword evidence="3" id="KW-1185">Reference proteome</keyword>
<comment type="caution">
    <text evidence="2">The sequence shown here is derived from an EMBL/GenBank/DDBJ whole genome shotgun (WGS) entry which is preliminary data.</text>
</comment>
<evidence type="ECO:0000256" key="1">
    <source>
        <dbReference type="SAM" id="MobiDB-lite"/>
    </source>
</evidence>
<protein>
    <submittedName>
        <fullName evidence="2">Uncharacterized protein</fullName>
    </submittedName>
</protein>
<feature type="region of interest" description="Disordered" evidence="1">
    <location>
        <begin position="18"/>
        <end position="45"/>
    </location>
</feature>
<evidence type="ECO:0000313" key="3">
    <source>
        <dbReference type="Proteomes" id="UP000265520"/>
    </source>
</evidence>
<feature type="compositionally biased region" description="Polar residues" evidence="1">
    <location>
        <begin position="18"/>
        <end position="29"/>
    </location>
</feature>
<dbReference type="Proteomes" id="UP000265520">
    <property type="component" value="Unassembled WGS sequence"/>
</dbReference>
<feature type="compositionally biased region" description="Basic and acidic residues" evidence="1">
    <location>
        <begin position="34"/>
        <end position="45"/>
    </location>
</feature>
<accession>A0A392T5G7</accession>
<proteinExistence type="predicted"/>